<sequence>MSNIKVWDFWANKYEGLWVQKYSLAPTRRDIIKELKSILNIDKSYSILDMGCGTGQLITDMKNEFKDYNIKYTGVDLSGEMIKLAKSKDSETTYIVSSIDDFHIEEKFDIIICTHSFPYYQDKIASLKKFHTMLKSSGTLLLAQASANTVYDHIAMFFVKFTTGSAIYPSIKDIRNITKDIFILLKIHKIKEKWYMPTICLFLLNKEE</sequence>
<keyword evidence="3" id="KW-1185">Reference proteome</keyword>
<dbReference type="RefSeq" id="WP_179236936.1">
    <property type="nucleotide sequence ID" value="NZ_JACBNQ010000002.1"/>
</dbReference>
<proteinExistence type="predicted"/>
<dbReference type="InterPro" id="IPR025714">
    <property type="entry name" value="Methyltranfer_dom"/>
</dbReference>
<dbReference type="CDD" id="cd02440">
    <property type="entry name" value="AdoMet_MTases"/>
    <property type="match status" value="1"/>
</dbReference>
<dbReference type="Pfam" id="PF13847">
    <property type="entry name" value="Methyltransf_31"/>
    <property type="match status" value="1"/>
</dbReference>
<organism evidence="2 3">
    <name type="scientific">Sedimentibacter hydroxybenzoicus DSM 7310</name>
    <dbReference type="NCBI Taxonomy" id="1123245"/>
    <lineage>
        <taxon>Bacteria</taxon>
        <taxon>Bacillati</taxon>
        <taxon>Bacillota</taxon>
        <taxon>Tissierellia</taxon>
        <taxon>Sedimentibacter</taxon>
    </lineage>
</organism>
<dbReference type="Proteomes" id="UP000611629">
    <property type="component" value="Unassembled WGS sequence"/>
</dbReference>
<evidence type="ECO:0000259" key="1">
    <source>
        <dbReference type="Pfam" id="PF13847"/>
    </source>
</evidence>
<evidence type="ECO:0000313" key="2">
    <source>
        <dbReference type="EMBL" id="NYB73253.1"/>
    </source>
</evidence>
<gene>
    <name evidence="2" type="ORF">HZF24_03775</name>
</gene>
<keyword evidence="2" id="KW-0808">Transferase</keyword>
<dbReference type="EMBL" id="JACBNQ010000002">
    <property type="protein sequence ID" value="NYB73253.1"/>
    <property type="molecule type" value="Genomic_DNA"/>
</dbReference>
<name>A0A974GVD6_SEDHY</name>
<dbReference type="PANTHER" id="PTHR43861">
    <property type="entry name" value="TRANS-ACONITATE 2-METHYLTRANSFERASE-RELATED"/>
    <property type="match status" value="1"/>
</dbReference>
<protein>
    <submittedName>
        <fullName evidence="2">Class I SAM-dependent methyltransferase</fullName>
    </submittedName>
</protein>
<dbReference type="GO" id="GO:0008168">
    <property type="term" value="F:methyltransferase activity"/>
    <property type="evidence" value="ECO:0007669"/>
    <property type="project" value="UniProtKB-KW"/>
</dbReference>
<reference evidence="2" key="1">
    <citation type="submission" date="2020-07" db="EMBL/GenBank/DDBJ databases">
        <title>Genomic analysis of a strain of Sedimentibacter Hydroxybenzoicus DSM7310.</title>
        <authorList>
            <person name="Ma S."/>
        </authorList>
    </citation>
    <scope>NUCLEOTIDE SEQUENCE</scope>
    <source>
        <strain evidence="2">DSM 7310</strain>
    </source>
</reference>
<evidence type="ECO:0000313" key="3">
    <source>
        <dbReference type="Proteomes" id="UP000611629"/>
    </source>
</evidence>
<dbReference type="GO" id="GO:0032259">
    <property type="term" value="P:methylation"/>
    <property type="evidence" value="ECO:0007669"/>
    <property type="project" value="UniProtKB-KW"/>
</dbReference>
<accession>A0A974GVD6</accession>
<comment type="caution">
    <text evidence="2">The sequence shown here is derived from an EMBL/GenBank/DDBJ whole genome shotgun (WGS) entry which is preliminary data.</text>
</comment>
<dbReference type="InterPro" id="IPR029063">
    <property type="entry name" value="SAM-dependent_MTases_sf"/>
</dbReference>
<feature type="domain" description="Methyltransferase" evidence="1">
    <location>
        <begin position="42"/>
        <end position="146"/>
    </location>
</feature>
<dbReference type="SUPFAM" id="SSF53335">
    <property type="entry name" value="S-adenosyl-L-methionine-dependent methyltransferases"/>
    <property type="match status" value="1"/>
</dbReference>
<dbReference type="Gene3D" id="3.40.50.150">
    <property type="entry name" value="Vaccinia Virus protein VP39"/>
    <property type="match status" value="1"/>
</dbReference>
<keyword evidence="2" id="KW-0489">Methyltransferase</keyword>
<dbReference type="AlphaFoldDB" id="A0A974GVD6"/>